<name>A0A6M3L2R0_9ZZZZ</name>
<organism evidence="1">
    <name type="scientific">viral metagenome</name>
    <dbReference type="NCBI Taxonomy" id="1070528"/>
    <lineage>
        <taxon>unclassified sequences</taxon>
        <taxon>metagenomes</taxon>
        <taxon>organismal metagenomes</taxon>
    </lineage>
</organism>
<dbReference type="AlphaFoldDB" id="A0A6M3L2R0"/>
<protein>
    <submittedName>
        <fullName evidence="1">Putative helicase</fullName>
    </submittedName>
</protein>
<keyword evidence="1" id="KW-0378">Hydrolase</keyword>
<dbReference type="EMBL" id="MT142725">
    <property type="protein sequence ID" value="QJA87675.1"/>
    <property type="molecule type" value="Genomic_DNA"/>
</dbReference>
<dbReference type="SUPFAM" id="SSF52540">
    <property type="entry name" value="P-loop containing nucleoside triphosphate hydrolases"/>
    <property type="match status" value="1"/>
</dbReference>
<proteinExistence type="predicted"/>
<gene>
    <name evidence="1" type="ORF">MM415B02918_0012</name>
</gene>
<sequence>MADKIDRILQKDVLAAMLKNPKLTFKLRKIVSPNMFSLRSYRFCCKNIFNYLESSEELPSEDLIKIIINKNIKDDDKKKEFRKKILPLFHREVKSSKGLLKEVGEWAEKQTFALMLEEAARLGSEGNLEKGKEVIRSSFLFDVARADFETHSVLESWKERQRKRKKDSRKGRQLQIRTELGPFDQFMKIMKNQSSLITLMGTSGVGKSIFSINYGIYGLNSNCNVAHFVFENTAWQTLTRYDTRLIKFPYNMVRDFNWKKKDLVRANALMRKLKRKRNKQLKVIHAPMDTVSIVDIEGILRDIEITEGWVPEFIVYDSLDHVLSTKKHESYRLDVKGVFTDTKRQSELRNIPILSTTHAKASAKGTRLRQESFSESYDKSRLSDGVITISQTQEQEDDRQAIITVDKWRDDEGKISILVELLFHLMTIRFIERISAGGGDDE</sequence>
<dbReference type="Gene3D" id="3.40.50.300">
    <property type="entry name" value="P-loop containing nucleotide triphosphate hydrolases"/>
    <property type="match status" value="1"/>
</dbReference>
<keyword evidence="1" id="KW-0347">Helicase</keyword>
<keyword evidence="1" id="KW-0547">Nucleotide-binding</keyword>
<evidence type="ECO:0000313" key="1">
    <source>
        <dbReference type="EMBL" id="QJA87675.1"/>
    </source>
</evidence>
<reference evidence="1" key="1">
    <citation type="submission" date="2020-03" db="EMBL/GenBank/DDBJ databases">
        <title>The deep terrestrial virosphere.</title>
        <authorList>
            <person name="Holmfeldt K."/>
            <person name="Nilsson E."/>
            <person name="Simone D."/>
            <person name="Lopez-Fernandez M."/>
            <person name="Wu X."/>
            <person name="de Brujin I."/>
            <person name="Lundin D."/>
            <person name="Andersson A."/>
            <person name="Bertilsson S."/>
            <person name="Dopson M."/>
        </authorList>
    </citation>
    <scope>NUCLEOTIDE SEQUENCE</scope>
    <source>
        <strain evidence="1">MM415B02918</strain>
    </source>
</reference>
<dbReference type="GO" id="GO:0004386">
    <property type="term" value="F:helicase activity"/>
    <property type="evidence" value="ECO:0007669"/>
    <property type="project" value="UniProtKB-KW"/>
</dbReference>
<accession>A0A6M3L2R0</accession>
<dbReference type="InterPro" id="IPR027417">
    <property type="entry name" value="P-loop_NTPase"/>
</dbReference>
<keyword evidence="1" id="KW-0067">ATP-binding</keyword>